<evidence type="ECO:0000313" key="2">
    <source>
        <dbReference type="EMBL" id="HAT7594818.1"/>
    </source>
</evidence>
<dbReference type="AlphaFoldDB" id="A0AA37ZDK5"/>
<name>A0AA37ZDK5_9ENTR</name>
<protein>
    <submittedName>
        <fullName evidence="2">Recombinase</fullName>
    </submittedName>
</protein>
<dbReference type="Pfam" id="PF16786">
    <property type="entry name" value="RecA_dep_nuc"/>
    <property type="match status" value="1"/>
</dbReference>
<sequence>MELTQEAREKLFARQRAAVERQRARNEEKLADPEYRQKQVDKAREAQERQREKRLLQLQSPEYWEKRREIIARKRSTVLNTSTKPRKAIKSRGNKGRTPTAAERRIMDKLGALPCIACLIHGKVSPLISLHHIDGRTAPDAHAHVLPLCNFHHQHAAPADIREQYPWLLPVHADGNVGGPAEFEKANGTQRDLLAEAYRRAGIERLKN</sequence>
<evidence type="ECO:0000256" key="1">
    <source>
        <dbReference type="SAM" id="MobiDB-lite"/>
    </source>
</evidence>
<organism evidence="2 3">
    <name type="scientific">Citrobacter werkmanii</name>
    <dbReference type="NCBI Taxonomy" id="67827"/>
    <lineage>
        <taxon>Bacteria</taxon>
        <taxon>Pseudomonadati</taxon>
        <taxon>Pseudomonadota</taxon>
        <taxon>Gammaproteobacteria</taxon>
        <taxon>Enterobacterales</taxon>
        <taxon>Enterobacteriaceae</taxon>
        <taxon>Citrobacter</taxon>
        <taxon>Citrobacter freundii complex</taxon>
    </lineage>
</organism>
<dbReference type="InterPro" id="IPR031875">
    <property type="entry name" value="RecA_dep_nuc"/>
</dbReference>
<feature type="compositionally biased region" description="Basic residues" evidence="1">
    <location>
        <begin position="84"/>
        <end position="95"/>
    </location>
</feature>
<comment type="caution">
    <text evidence="2">The sequence shown here is derived from an EMBL/GenBank/DDBJ whole genome shotgun (WGS) entry which is preliminary data.</text>
</comment>
<dbReference type="EMBL" id="DACUGV010000010">
    <property type="protein sequence ID" value="HAT7594818.1"/>
    <property type="molecule type" value="Genomic_DNA"/>
</dbReference>
<dbReference type="Proteomes" id="UP000867745">
    <property type="component" value="Unassembled WGS sequence"/>
</dbReference>
<dbReference type="Gene3D" id="3.30.40.190">
    <property type="match status" value="1"/>
</dbReference>
<accession>A0AA37ZDK5</accession>
<reference evidence="2" key="2">
    <citation type="submission" date="2020-11" db="EMBL/GenBank/DDBJ databases">
        <authorList>
            <consortium name="NCBI Pathogen Detection Project"/>
        </authorList>
    </citation>
    <scope>NUCLEOTIDE SEQUENCE</scope>
    <source>
        <strain evidence="2">RS189</strain>
    </source>
</reference>
<evidence type="ECO:0000313" key="3">
    <source>
        <dbReference type="Proteomes" id="UP000867745"/>
    </source>
</evidence>
<proteinExistence type="predicted"/>
<feature type="region of interest" description="Disordered" evidence="1">
    <location>
        <begin position="81"/>
        <end position="100"/>
    </location>
</feature>
<feature type="region of interest" description="Disordered" evidence="1">
    <location>
        <begin position="19"/>
        <end position="53"/>
    </location>
</feature>
<gene>
    <name evidence="2" type="ORF">JAW44_004627</name>
</gene>
<reference evidence="2" key="1">
    <citation type="journal article" date="2018" name="Genome Biol.">
        <title>SKESA: strategic k-mer extension for scrupulous assemblies.</title>
        <authorList>
            <person name="Souvorov A."/>
            <person name="Agarwala R."/>
            <person name="Lipman D.J."/>
        </authorList>
    </citation>
    <scope>NUCLEOTIDE SEQUENCE</scope>
    <source>
        <strain evidence="2">RS189</strain>
    </source>
</reference>